<dbReference type="PANTHER" id="PTHR32196:SF19">
    <property type="entry name" value="GALACTOFURANOSE TRANSPORTER PERMEASE PROTEIN YTFT"/>
    <property type="match status" value="1"/>
</dbReference>
<reference evidence="8" key="1">
    <citation type="submission" date="2016-10" db="EMBL/GenBank/DDBJ databases">
        <authorList>
            <person name="Varghese N."/>
            <person name="Submissions S."/>
        </authorList>
    </citation>
    <scope>NUCLEOTIDE SEQUENCE [LARGE SCALE GENOMIC DNA]</scope>
    <source>
        <strain evidence="8">DSM 2179</strain>
    </source>
</reference>
<accession>A0A1H6TSR7</accession>
<dbReference type="InterPro" id="IPR001851">
    <property type="entry name" value="ABC_transp_permease"/>
</dbReference>
<proteinExistence type="predicted"/>
<feature type="transmembrane region" description="Helical" evidence="6">
    <location>
        <begin position="174"/>
        <end position="195"/>
    </location>
</feature>
<evidence type="ECO:0000313" key="8">
    <source>
        <dbReference type="Proteomes" id="UP000199662"/>
    </source>
</evidence>
<dbReference type="Proteomes" id="UP000199662">
    <property type="component" value="Unassembled WGS sequence"/>
</dbReference>
<evidence type="ECO:0000256" key="1">
    <source>
        <dbReference type="ARBA" id="ARBA00004651"/>
    </source>
</evidence>
<keyword evidence="7" id="KW-0762">Sugar transport</keyword>
<dbReference type="STRING" id="84035.SAMN05660742_10194"/>
<feature type="transmembrane region" description="Helical" evidence="6">
    <location>
        <begin position="106"/>
        <end position="126"/>
    </location>
</feature>
<feature type="transmembrane region" description="Helical" evidence="6">
    <location>
        <begin position="12"/>
        <end position="30"/>
    </location>
</feature>
<dbReference type="GO" id="GO:0005886">
    <property type="term" value="C:plasma membrane"/>
    <property type="evidence" value="ECO:0007669"/>
    <property type="project" value="UniProtKB-SubCell"/>
</dbReference>
<keyword evidence="8" id="KW-1185">Reference proteome</keyword>
<dbReference type="AlphaFoldDB" id="A0A1H6TSR7"/>
<dbReference type="EMBL" id="FNZK01000001">
    <property type="protein sequence ID" value="SEI80277.1"/>
    <property type="molecule type" value="Genomic_DNA"/>
</dbReference>
<gene>
    <name evidence="7" type="ORF">SAMN05660742_10194</name>
</gene>
<evidence type="ECO:0000256" key="6">
    <source>
        <dbReference type="SAM" id="Phobius"/>
    </source>
</evidence>
<keyword evidence="5 6" id="KW-0472">Membrane</keyword>
<feature type="transmembrane region" description="Helical" evidence="6">
    <location>
        <begin position="76"/>
        <end position="94"/>
    </location>
</feature>
<keyword evidence="3 6" id="KW-0812">Transmembrane</keyword>
<keyword evidence="4 6" id="KW-1133">Transmembrane helix</keyword>
<evidence type="ECO:0000256" key="3">
    <source>
        <dbReference type="ARBA" id="ARBA00022692"/>
    </source>
</evidence>
<keyword evidence="7" id="KW-0813">Transport</keyword>
<dbReference type="Pfam" id="PF02653">
    <property type="entry name" value="BPD_transp_2"/>
    <property type="match status" value="1"/>
</dbReference>
<organism evidence="7 8">
    <name type="scientific">Propionispira arboris</name>
    <dbReference type="NCBI Taxonomy" id="84035"/>
    <lineage>
        <taxon>Bacteria</taxon>
        <taxon>Bacillati</taxon>
        <taxon>Bacillota</taxon>
        <taxon>Negativicutes</taxon>
        <taxon>Selenomonadales</taxon>
        <taxon>Selenomonadaceae</taxon>
        <taxon>Propionispira</taxon>
    </lineage>
</organism>
<dbReference type="PANTHER" id="PTHR32196">
    <property type="entry name" value="ABC TRANSPORTER PERMEASE PROTEIN YPHD-RELATED-RELATED"/>
    <property type="match status" value="1"/>
</dbReference>
<evidence type="ECO:0000313" key="7">
    <source>
        <dbReference type="EMBL" id="SEI80277.1"/>
    </source>
</evidence>
<feature type="transmembrane region" description="Helical" evidence="6">
    <location>
        <begin position="132"/>
        <end position="153"/>
    </location>
</feature>
<name>A0A1H6TSR7_9FIRM</name>
<keyword evidence="2" id="KW-1003">Cell membrane</keyword>
<comment type="subcellular location">
    <subcellularLocation>
        <location evidence="1">Cell membrane</location>
        <topology evidence="1">Multi-pass membrane protein</topology>
    </subcellularLocation>
</comment>
<sequence>METLKKITASPLFLPLFALAVLLIFNIIFVDGFLTIEMTDDGRLYGRLIDILNRSSSLIILALGMTFVIATSGIDISVGSVIAISSAVCCTLIGGRGDGAAEYPMLLAMLAAVLAGVLCGVWNGLLVAKFKIQPVVATLILMTAGRGIAQLITEGQIITVYYKPFAYIGSSIPGNILPTTIFIAIAMILLVTFIIKKTSIGLFVQSVGINPTASRFTGINVTFVIFLVYAFSGFCAGVSGLIESSLIRAADANNAGLNMEMDAILAVALGGTLLSGGKFNIGGSVIGAITIQTLTTTMYALGVSSEQLPVIKAVAVIILCLMQSSKFRVMFNNWKSRNKVGPQGDKNFLMDEKAVNKA</sequence>
<evidence type="ECO:0000256" key="5">
    <source>
        <dbReference type="ARBA" id="ARBA00023136"/>
    </source>
</evidence>
<dbReference type="CDD" id="cd06579">
    <property type="entry name" value="TM_PBP1_transp_AraH_like"/>
    <property type="match status" value="1"/>
</dbReference>
<evidence type="ECO:0000256" key="2">
    <source>
        <dbReference type="ARBA" id="ARBA00022475"/>
    </source>
</evidence>
<protein>
    <submittedName>
        <fullName evidence="7">Simple sugar transport system permease protein</fullName>
    </submittedName>
</protein>
<feature type="transmembrane region" description="Helical" evidence="6">
    <location>
        <begin position="215"/>
        <end position="242"/>
    </location>
</feature>
<feature type="transmembrane region" description="Helical" evidence="6">
    <location>
        <begin position="51"/>
        <end position="70"/>
    </location>
</feature>
<dbReference type="GO" id="GO:0022857">
    <property type="term" value="F:transmembrane transporter activity"/>
    <property type="evidence" value="ECO:0007669"/>
    <property type="project" value="InterPro"/>
</dbReference>
<evidence type="ECO:0000256" key="4">
    <source>
        <dbReference type="ARBA" id="ARBA00022989"/>
    </source>
</evidence>
<dbReference type="RefSeq" id="WP_091828332.1">
    <property type="nucleotide sequence ID" value="NZ_FNZK01000001.1"/>
</dbReference>